<proteinExistence type="predicted"/>
<reference evidence="1 2" key="1">
    <citation type="submission" date="2018-03" db="EMBL/GenBank/DDBJ databases">
        <title>Bioinformatic expansion and discovery of thiopeptide antibiotics.</title>
        <authorList>
            <person name="Schwalen C.J."/>
            <person name="Hudson G.A."/>
            <person name="Mitchell D.A."/>
        </authorList>
    </citation>
    <scope>NUCLEOTIDE SEQUENCE [LARGE SCALE GENOMIC DNA]</scope>
    <source>
        <strain evidence="1 2">ATCC 21389</strain>
    </source>
</reference>
<comment type="caution">
    <text evidence="1">The sequence shown here is derived from an EMBL/GenBank/DDBJ whole genome shotgun (WGS) entry which is preliminary data.</text>
</comment>
<protein>
    <recommendedName>
        <fullName evidence="3">NTP pyrophosphohydrolase MazG putative catalytic core domain-containing protein</fullName>
    </recommendedName>
</protein>
<dbReference type="SUPFAM" id="SSF101386">
    <property type="entry name" value="all-alpha NTP pyrophosphatases"/>
    <property type="match status" value="1"/>
</dbReference>
<dbReference type="EMBL" id="PYBW01000132">
    <property type="protein sequence ID" value="PYC69077.1"/>
    <property type="molecule type" value="Genomic_DNA"/>
</dbReference>
<keyword evidence="2" id="KW-1185">Reference proteome</keyword>
<gene>
    <name evidence="1" type="ORF">C7C46_28635</name>
</gene>
<evidence type="ECO:0008006" key="3">
    <source>
        <dbReference type="Google" id="ProtNLM"/>
    </source>
</evidence>
<evidence type="ECO:0000313" key="2">
    <source>
        <dbReference type="Proteomes" id="UP000248039"/>
    </source>
</evidence>
<dbReference type="RefSeq" id="WP_110672837.1">
    <property type="nucleotide sequence ID" value="NZ_PYBW01000132.1"/>
</dbReference>
<dbReference type="CDD" id="cd11533">
    <property type="entry name" value="NTP-PPase_Af0060_like"/>
    <property type="match status" value="1"/>
</dbReference>
<dbReference type="InterPro" id="IPR044548">
    <property type="entry name" value="AF0060_NTP-PPase_MazG-like"/>
</dbReference>
<evidence type="ECO:0000313" key="1">
    <source>
        <dbReference type="EMBL" id="PYC69077.1"/>
    </source>
</evidence>
<name>A0A2V4NUT9_9ACTN</name>
<dbReference type="Gene3D" id="1.10.287.1080">
    <property type="entry name" value="MazG-like"/>
    <property type="match status" value="1"/>
</dbReference>
<organism evidence="1 2">
    <name type="scientific">Streptomyces tateyamensis</name>
    <dbReference type="NCBI Taxonomy" id="565073"/>
    <lineage>
        <taxon>Bacteria</taxon>
        <taxon>Bacillati</taxon>
        <taxon>Actinomycetota</taxon>
        <taxon>Actinomycetes</taxon>
        <taxon>Kitasatosporales</taxon>
        <taxon>Streptomycetaceae</taxon>
        <taxon>Streptomyces</taxon>
    </lineage>
</organism>
<sequence>MDEIWETVNSLKKTVDSHFQRSDEMRWTVQALKLQEEAGEVAEAVIGALGANPRKGHSHTWDDVRKEACDVALTALVLLARLGGDPRWFFEEHVRAVAARAAQKGPAA</sequence>
<dbReference type="AlphaFoldDB" id="A0A2V4NUT9"/>
<dbReference type="OrthoDB" id="3785106at2"/>
<accession>A0A2V4NUT9</accession>
<dbReference type="Proteomes" id="UP000248039">
    <property type="component" value="Unassembled WGS sequence"/>
</dbReference>